<dbReference type="Proteomes" id="UP001237642">
    <property type="component" value="Unassembled WGS sequence"/>
</dbReference>
<evidence type="ECO:0000313" key="4">
    <source>
        <dbReference type="Proteomes" id="UP001237642"/>
    </source>
</evidence>
<evidence type="ECO:0000256" key="2">
    <source>
        <dbReference type="SAM" id="MobiDB-lite"/>
    </source>
</evidence>
<keyword evidence="1" id="KW-0175">Coiled coil</keyword>
<reference evidence="3" key="2">
    <citation type="submission" date="2023-05" db="EMBL/GenBank/DDBJ databases">
        <authorList>
            <person name="Schelkunov M.I."/>
        </authorList>
    </citation>
    <scope>NUCLEOTIDE SEQUENCE</scope>
    <source>
        <strain evidence="3">Hsosn_3</strain>
        <tissue evidence="3">Leaf</tissue>
    </source>
</reference>
<keyword evidence="4" id="KW-1185">Reference proteome</keyword>
<name>A0AAD8MHY5_9APIA</name>
<evidence type="ECO:0000313" key="3">
    <source>
        <dbReference type="EMBL" id="KAK1376695.1"/>
    </source>
</evidence>
<accession>A0AAD8MHY5</accession>
<comment type="caution">
    <text evidence="3">The sequence shown here is derived from an EMBL/GenBank/DDBJ whole genome shotgun (WGS) entry which is preliminary data.</text>
</comment>
<gene>
    <name evidence="3" type="ORF">POM88_032888</name>
</gene>
<feature type="region of interest" description="Disordered" evidence="2">
    <location>
        <begin position="392"/>
        <end position="452"/>
    </location>
</feature>
<protein>
    <submittedName>
        <fullName evidence="3">Uncharacterized protein</fullName>
    </submittedName>
</protein>
<reference evidence="3" key="1">
    <citation type="submission" date="2023-02" db="EMBL/GenBank/DDBJ databases">
        <title>Genome of toxic invasive species Heracleum sosnowskyi carries increased number of genes despite the absence of recent whole-genome duplications.</title>
        <authorList>
            <person name="Schelkunov M."/>
            <person name="Shtratnikova V."/>
            <person name="Makarenko M."/>
            <person name="Klepikova A."/>
            <person name="Omelchenko D."/>
            <person name="Novikova G."/>
            <person name="Obukhova E."/>
            <person name="Bogdanov V."/>
            <person name="Penin A."/>
            <person name="Logacheva M."/>
        </authorList>
    </citation>
    <scope>NUCLEOTIDE SEQUENCE</scope>
    <source>
        <strain evidence="3">Hsosn_3</strain>
        <tissue evidence="3">Leaf</tissue>
    </source>
</reference>
<dbReference type="AlphaFoldDB" id="A0AAD8MHY5"/>
<feature type="compositionally biased region" description="Acidic residues" evidence="2">
    <location>
        <begin position="400"/>
        <end position="409"/>
    </location>
</feature>
<sequence length="452" mass="49895">MAERTVQRLQKMNQASKRGIVTIHSSYMFLQDMISQRGDDYPSVSHLDSFDCRNKFHEVDKIRDYNKMYKIKSPYRLIPAGPGDRSCHWRPDALCIYKDAIVAGLRVSDGSPTEIVLTEEEAHAYAELTKDTYATMAWELLDEFLLKSLGLSSVSDKTAAFINKGNEPTDGETARMKRARLGGKDTRGAFDGPAFLRPHTDSVEEVEAPPLSKASVWHPNWGIRKKDIIVGVSKHATEWSYHSLTPCDYKDFVTNSTIEGVEHAGSQALAASNANFRGALFQAKAWRSSSEANQGKFEKSQEEVGSLRATLARREKELADSQAELVELRKSKDDFIDEYLDSQEYTDLIGKHDELLFPVQFTKGWDGALEDVLEKLPGSLYLSDFPSPYAPTPLEVALGGEDDMDEDDRILDLGHSSPPGQTAGIDSAATHSGSGSSSGEEEADTGDKGGEA</sequence>
<proteinExistence type="predicted"/>
<evidence type="ECO:0000256" key="1">
    <source>
        <dbReference type="SAM" id="Coils"/>
    </source>
</evidence>
<dbReference type="EMBL" id="JAUIZM010000007">
    <property type="protein sequence ID" value="KAK1376695.1"/>
    <property type="molecule type" value="Genomic_DNA"/>
</dbReference>
<organism evidence="3 4">
    <name type="scientific">Heracleum sosnowskyi</name>
    <dbReference type="NCBI Taxonomy" id="360622"/>
    <lineage>
        <taxon>Eukaryota</taxon>
        <taxon>Viridiplantae</taxon>
        <taxon>Streptophyta</taxon>
        <taxon>Embryophyta</taxon>
        <taxon>Tracheophyta</taxon>
        <taxon>Spermatophyta</taxon>
        <taxon>Magnoliopsida</taxon>
        <taxon>eudicotyledons</taxon>
        <taxon>Gunneridae</taxon>
        <taxon>Pentapetalae</taxon>
        <taxon>asterids</taxon>
        <taxon>campanulids</taxon>
        <taxon>Apiales</taxon>
        <taxon>Apiaceae</taxon>
        <taxon>Apioideae</taxon>
        <taxon>apioid superclade</taxon>
        <taxon>Tordylieae</taxon>
        <taxon>Tordyliinae</taxon>
        <taxon>Heracleum</taxon>
    </lineage>
</organism>
<feature type="coiled-coil region" evidence="1">
    <location>
        <begin position="311"/>
        <end position="338"/>
    </location>
</feature>